<dbReference type="GO" id="GO:0043539">
    <property type="term" value="F:protein serine/threonine kinase activator activity"/>
    <property type="evidence" value="ECO:0007669"/>
    <property type="project" value="TreeGrafter"/>
</dbReference>
<reference evidence="3" key="1">
    <citation type="submission" date="2023-07" db="EMBL/GenBank/DDBJ databases">
        <title>A draft genome of Kazachstania heterogenica Y-27499.</title>
        <authorList>
            <person name="Donic C."/>
            <person name="Kralova J.S."/>
            <person name="Fidel L."/>
            <person name="Ben-Dor S."/>
            <person name="Jung S."/>
        </authorList>
    </citation>
    <scope>NUCLEOTIDE SEQUENCE [LARGE SCALE GENOMIC DNA]</scope>
    <source>
        <strain evidence="3">Y27499</strain>
    </source>
</reference>
<organism evidence="2 3">
    <name type="scientific">Arxiozyma heterogenica</name>
    <dbReference type="NCBI Taxonomy" id="278026"/>
    <lineage>
        <taxon>Eukaryota</taxon>
        <taxon>Fungi</taxon>
        <taxon>Dikarya</taxon>
        <taxon>Ascomycota</taxon>
        <taxon>Saccharomycotina</taxon>
        <taxon>Saccharomycetes</taxon>
        <taxon>Saccharomycetales</taxon>
        <taxon>Saccharomycetaceae</taxon>
        <taxon>Arxiozyma</taxon>
    </lineage>
</organism>
<dbReference type="InterPro" id="IPR011989">
    <property type="entry name" value="ARM-like"/>
</dbReference>
<sequence>MTFWWKKNPKTPIDNVKLLIEQLSKINTASTIDNKKKLQGECWNYLIAIKLYTIGEADPKPTPELIDEMFKEMHNLDLFYELLEHFTDLEFEARKEIVLLFAICLNYSKDNKFVTVDYLVSKPKSLNYMLRLMESSLQKRISPQDLFLLVGNMVLECVKYEQLNRIILKDTQLWRFFQFATINNFEISTQSLQILNSALTEHPKLVSQEFFSTENNITKFILSINKLIAHGSYVTKRQSTKLLSSLILRKANNQLMQYYINSSDNLKLIMTVMTDKSKNLQLEAFHVFKVMVANPRKTKPVFDILTKNRDKLLIYFEKFGADNMDQTFQDERNFIIQQIDGLPRLVVSSTNNEGVLNPSLSIVSASSSPIQNT</sequence>
<dbReference type="AlphaFoldDB" id="A0AAN7WIA1"/>
<dbReference type="Proteomes" id="UP001306508">
    <property type="component" value="Unassembled WGS sequence"/>
</dbReference>
<dbReference type="Gene3D" id="1.25.10.10">
    <property type="entry name" value="Leucine-rich Repeat Variant"/>
    <property type="match status" value="1"/>
</dbReference>
<dbReference type="PANTHER" id="PTHR10182">
    <property type="entry name" value="CALCIUM-BINDING PROTEIN 39-RELATED"/>
    <property type="match status" value="1"/>
</dbReference>
<comment type="caution">
    <text evidence="2">The sequence shown here is derived from an EMBL/GenBank/DDBJ whole genome shotgun (WGS) entry which is preliminary data.</text>
</comment>
<dbReference type="PANTHER" id="PTHR10182:SF3">
    <property type="entry name" value="PROTEIN MO25"/>
    <property type="match status" value="1"/>
</dbReference>
<dbReference type="Pfam" id="PF08569">
    <property type="entry name" value="Mo25"/>
    <property type="match status" value="1"/>
</dbReference>
<dbReference type="InterPro" id="IPR016024">
    <property type="entry name" value="ARM-type_fold"/>
</dbReference>
<keyword evidence="3" id="KW-1185">Reference proteome</keyword>
<dbReference type="EMBL" id="JAWIZZ010000040">
    <property type="protein sequence ID" value="KAK5780560.1"/>
    <property type="molecule type" value="Genomic_DNA"/>
</dbReference>
<comment type="similarity">
    <text evidence="1">Belongs to the Mo25 family.</text>
</comment>
<dbReference type="InterPro" id="IPR013878">
    <property type="entry name" value="Mo25"/>
</dbReference>
<proteinExistence type="inferred from homology"/>
<name>A0AAN7WIA1_9SACH</name>
<evidence type="ECO:0000313" key="2">
    <source>
        <dbReference type="EMBL" id="KAK5780560.1"/>
    </source>
</evidence>
<dbReference type="GO" id="GO:0035556">
    <property type="term" value="P:intracellular signal transduction"/>
    <property type="evidence" value="ECO:0007669"/>
    <property type="project" value="TreeGrafter"/>
</dbReference>
<dbReference type="SUPFAM" id="SSF48371">
    <property type="entry name" value="ARM repeat"/>
    <property type="match status" value="1"/>
</dbReference>
<gene>
    <name evidence="2" type="ORF">RI543_001682</name>
</gene>
<accession>A0AAN7WIA1</accession>
<protein>
    <submittedName>
        <fullName evidence="2">Uncharacterized protein</fullName>
    </submittedName>
</protein>
<evidence type="ECO:0000313" key="3">
    <source>
        <dbReference type="Proteomes" id="UP001306508"/>
    </source>
</evidence>
<evidence type="ECO:0000256" key="1">
    <source>
        <dbReference type="ARBA" id="ARBA00011012"/>
    </source>
</evidence>